<dbReference type="EMBL" id="BPVZ01000022">
    <property type="protein sequence ID" value="GKV05073.1"/>
    <property type="molecule type" value="Genomic_DNA"/>
</dbReference>
<dbReference type="PROSITE" id="PS50026">
    <property type="entry name" value="EGF_3"/>
    <property type="match status" value="2"/>
</dbReference>
<keyword evidence="8 9" id="KW-1015">Disulfide bond</keyword>
<comment type="caution">
    <text evidence="9">Lacks conserved residue(s) required for the propagation of feature annotation.</text>
</comment>
<name>A0AAV5J0U5_9ROSI</name>
<proteinExistence type="predicted"/>
<evidence type="ECO:0000256" key="5">
    <source>
        <dbReference type="ARBA" id="ARBA00022737"/>
    </source>
</evidence>
<keyword evidence="2 9" id="KW-0245">EGF-like domain</keyword>
<comment type="caution">
    <text evidence="12">The sequence shown here is derived from an EMBL/GenBank/DDBJ whole genome shotgun (WGS) entry which is preliminary data.</text>
</comment>
<dbReference type="GO" id="GO:0030247">
    <property type="term" value="F:polysaccharide binding"/>
    <property type="evidence" value="ECO:0007669"/>
    <property type="project" value="InterPro"/>
</dbReference>
<evidence type="ECO:0000313" key="13">
    <source>
        <dbReference type="Proteomes" id="UP001054252"/>
    </source>
</evidence>
<feature type="signal peptide" evidence="10">
    <location>
        <begin position="1"/>
        <end position="23"/>
    </location>
</feature>
<dbReference type="Proteomes" id="UP001054252">
    <property type="component" value="Unassembled WGS sequence"/>
</dbReference>
<dbReference type="GO" id="GO:0016020">
    <property type="term" value="C:membrane"/>
    <property type="evidence" value="ECO:0007669"/>
    <property type="project" value="UniProtKB-SubCell"/>
</dbReference>
<evidence type="ECO:0000256" key="4">
    <source>
        <dbReference type="ARBA" id="ARBA00022729"/>
    </source>
</evidence>
<keyword evidence="7" id="KW-0472">Membrane</keyword>
<reference evidence="12 13" key="1">
    <citation type="journal article" date="2021" name="Commun. Biol.">
        <title>The genome of Shorea leprosula (Dipterocarpaceae) highlights the ecological relevance of drought in aseasonal tropical rainforests.</title>
        <authorList>
            <person name="Ng K.K.S."/>
            <person name="Kobayashi M.J."/>
            <person name="Fawcett J.A."/>
            <person name="Hatakeyama M."/>
            <person name="Paape T."/>
            <person name="Ng C.H."/>
            <person name="Ang C.C."/>
            <person name="Tnah L.H."/>
            <person name="Lee C.T."/>
            <person name="Nishiyama T."/>
            <person name="Sese J."/>
            <person name="O'Brien M.J."/>
            <person name="Copetti D."/>
            <person name="Mohd Noor M.I."/>
            <person name="Ong R.C."/>
            <person name="Putra M."/>
            <person name="Sireger I.Z."/>
            <person name="Indrioko S."/>
            <person name="Kosugi Y."/>
            <person name="Izuno A."/>
            <person name="Isagi Y."/>
            <person name="Lee S.L."/>
            <person name="Shimizu K.K."/>
        </authorList>
    </citation>
    <scope>NUCLEOTIDE SEQUENCE [LARGE SCALE GENOMIC DNA]</scope>
    <source>
        <strain evidence="12">214</strain>
    </source>
</reference>
<sequence length="351" mass="38537">MKMRSVLWMAVMLLLSCSAGIRASSVAKKNCPEKCGDVTVPYPFGFGKPECAKNDSFLLKCEQNGSLFFSNIQIYNISLENGTFTAGNIPSPYKCYDQSGLAAGSLYWSLNLTRWPPFTISSTYNKFIGLGCDTVAYMFVNEGQRFTSGCVALCYDPEAIKNYGACSGYGCCQTTIPENLKTLNITLTSFYNHSDIWKFNPCSYAFVVANSYDYSEINLQDYPTERPSTQAVIEWVFEGPNYCQESEPCGPNAICDNSPTGGGSRCHCPPGFIGNPYLQQGCQDIDECQDQNPCQEGACRNTIGNYTCDCPLGMRGDGKVGCRGLRLPITIAIGNQSYQNAPACLIHILMM</sequence>
<evidence type="ECO:0000313" key="12">
    <source>
        <dbReference type="EMBL" id="GKV05073.1"/>
    </source>
</evidence>
<dbReference type="InterPro" id="IPR025287">
    <property type="entry name" value="WAK_GUB"/>
</dbReference>
<feature type="domain" description="EGF-like" evidence="11">
    <location>
        <begin position="284"/>
        <end position="323"/>
    </location>
</feature>
<dbReference type="InterPro" id="IPR018097">
    <property type="entry name" value="EGF_Ca-bd_CS"/>
</dbReference>
<protein>
    <recommendedName>
        <fullName evidence="11">EGF-like domain-containing protein</fullName>
    </recommendedName>
</protein>
<evidence type="ECO:0000256" key="8">
    <source>
        <dbReference type="ARBA" id="ARBA00023157"/>
    </source>
</evidence>
<dbReference type="PROSITE" id="PS51257">
    <property type="entry name" value="PROKAR_LIPOPROTEIN"/>
    <property type="match status" value="1"/>
</dbReference>
<dbReference type="PROSITE" id="PS01187">
    <property type="entry name" value="EGF_CA"/>
    <property type="match status" value="1"/>
</dbReference>
<gene>
    <name evidence="12" type="ORF">SLEP1_g17116</name>
</gene>
<evidence type="ECO:0000256" key="10">
    <source>
        <dbReference type="SAM" id="SignalP"/>
    </source>
</evidence>
<dbReference type="InterPro" id="IPR000742">
    <property type="entry name" value="EGF"/>
</dbReference>
<organism evidence="12 13">
    <name type="scientific">Rubroshorea leprosula</name>
    <dbReference type="NCBI Taxonomy" id="152421"/>
    <lineage>
        <taxon>Eukaryota</taxon>
        <taxon>Viridiplantae</taxon>
        <taxon>Streptophyta</taxon>
        <taxon>Embryophyta</taxon>
        <taxon>Tracheophyta</taxon>
        <taxon>Spermatophyta</taxon>
        <taxon>Magnoliopsida</taxon>
        <taxon>eudicotyledons</taxon>
        <taxon>Gunneridae</taxon>
        <taxon>Pentapetalae</taxon>
        <taxon>rosids</taxon>
        <taxon>malvids</taxon>
        <taxon>Malvales</taxon>
        <taxon>Dipterocarpaceae</taxon>
        <taxon>Rubroshorea</taxon>
    </lineage>
</organism>
<dbReference type="InterPro" id="IPR000152">
    <property type="entry name" value="EGF-type_Asp/Asn_hydroxyl_site"/>
</dbReference>
<keyword evidence="6" id="KW-1133">Transmembrane helix</keyword>
<dbReference type="InterPro" id="IPR001881">
    <property type="entry name" value="EGF-like_Ca-bd_dom"/>
</dbReference>
<evidence type="ECO:0000256" key="1">
    <source>
        <dbReference type="ARBA" id="ARBA00004167"/>
    </source>
</evidence>
<evidence type="ECO:0000256" key="2">
    <source>
        <dbReference type="ARBA" id="ARBA00022536"/>
    </source>
</evidence>
<evidence type="ECO:0000259" key="11">
    <source>
        <dbReference type="PROSITE" id="PS50026"/>
    </source>
</evidence>
<dbReference type="PROSITE" id="PS00010">
    <property type="entry name" value="ASX_HYDROXYL"/>
    <property type="match status" value="1"/>
</dbReference>
<dbReference type="FunFam" id="2.10.25.10:FF:000038">
    <property type="entry name" value="Fibrillin 2"/>
    <property type="match status" value="1"/>
</dbReference>
<evidence type="ECO:0000256" key="7">
    <source>
        <dbReference type="ARBA" id="ARBA00023136"/>
    </source>
</evidence>
<keyword evidence="5" id="KW-0677">Repeat</keyword>
<dbReference type="Gene3D" id="2.10.25.10">
    <property type="entry name" value="Laminin"/>
    <property type="match status" value="2"/>
</dbReference>
<dbReference type="AlphaFoldDB" id="A0AAV5J0U5"/>
<evidence type="ECO:0000256" key="3">
    <source>
        <dbReference type="ARBA" id="ARBA00022692"/>
    </source>
</evidence>
<keyword evidence="3" id="KW-0812">Transmembrane</keyword>
<dbReference type="PANTHER" id="PTHR33491">
    <property type="entry name" value="OSJNBA0016N04.9 PROTEIN"/>
    <property type="match status" value="1"/>
</dbReference>
<comment type="subcellular location">
    <subcellularLocation>
        <location evidence="1">Membrane</location>
        <topology evidence="1">Single-pass membrane protein</topology>
    </subcellularLocation>
</comment>
<keyword evidence="4 10" id="KW-0732">Signal</keyword>
<dbReference type="CDD" id="cd00054">
    <property type="entry name" value="EGF_CA"/>
    <property type="match status" value="2"/>
</dbReference>
<evidence type="ECO:0000256" key="9">
    <source>
        <dbReference type="PROSITE-ProRule" id="PRU00076"/>
    </source>
</evidence>
<feature type="domain" description="EGF-like" evidence="11">
    <location>
        <begin position="239"/>
        <end position="283"/>
    </location>
</feature>
<dbReference type="SMART" id="SM00179">
    <property type="entry name" value="EGF_CA"/>
    <property type="match status" value="2"/>
</dbReference>
<dbReference type="Pfam" id="PF00008">
    <property type="entry name" value="EGF"/>
    <property type="match status" value="1"/>
</dbReference>
<dbReference type="Pfam" id="PF13947">
    <property type="entry name" value="GUB_WAK_bind"/>
    <property type="match status" value="1"/>
</dbReference>
<evidence type="ECO:0000256" key="6">
    <source>
        <dbReference type="ARBA" id="ARBA00022989"/>
    </source>
</evidence>
<feature type="disulfide bond" evidence="9">
    <location>
        <begin position="249"/>
        <end position="266"/>
    </location>
</feature>
<dbReference type="SUPFAM" id="SSF57196">
    <property type="entry name" value="EGF/Laminin"/>
    <property type="match status" value="1"/>
</dbReference>
<dbReference type="SMART" id="SM00181">
    <property type="entry name" value="EGF"/>
    <property type="match status" value="2"/>
</dbReference>
<dbReference type="GO" id="GO:0005509">
    <property type="term" value="F:calcium ion binding"/>
    <property type="evidence" value="ECO:0007669"/>
    <property type="project" value="InterPro"/>
</dbReference>
<accession>A0AAV5J0U5</accession>
<keyword evidence="13" id="KW-1185">Reference proteome</keyword>
<feature type="chain" id="PRO_5043966407" description="EGF-like domain-containing protein" evidence="10">
    <location>
        <begin position="24"/>
        <end position="351"/>
    </location>
</feature>